<feature type="domain" description="M23ase beta-sheet core" evidence="2">
    <location>
        <begin position="227"/>
        <end position="321"/>
    </location>
</feature>
<organism evidence="3 4">
    <name type="scientific">Limnohabitans planktonicus II-D5</name>
    <dbReference type="NCBI Taxonomy" id="1293045"/>
    <lineage>
        <taxon>Bacteria</taxon>
        <taxon>Pseudomonadati</taxon>
        <taxon>Pseudomonadota</taxon>
        <taxon>Betaproteobacteria</taxon>
        <taxon>Burkholderiales</taxon>
        <taxon>Comamonadaceae</taxon>
        <taxon>Limnohabitans</taxon>
    </lineage>
</organism>
<protein>
    <recommendedName>
        <fullName evidence="2">M23ase beta-sheet core domain-containing protein</fullName>
    </recommendedName>
</protein>
<dbReference type="FunFam" id="2.70.70.10:FF:000006">
    <property type="entry name" value="M23 family peptidase"/>
    <property type="match status" value="1"/>
</dbReference>
<reference evidence="3" key="1">
    <citation type="submission" date="2017-04" db="EMBL/GenBank/DDBJ databases">
        <title>Unexpected and diverse lifestyles within the genus Limnohabitans.</title>
        <authorList>
            <person name="Kasalicky V."/>
            <person name="Mehrshad M."/>
            <person name="Andrei S.-A."/>
            <person name="Salcher M."/>
            <person name="Kratochvilova H."/>
            <person name="Simek K."/>
            <person name="Ghai R."/>
        </authorList>
    </citation>
    <scope>NUCLEOTIDE SEQUENCE [LARGE SCALE GENOMIC DNA]</scope>
    <source>
        <strain evidence="3">II-D5</strain>
    </source>
</reference>
<dbReference type="AlphaFoldDB" id="A0A2T7UG10"/>
<evidence type="ECO:0000259" key="2">
    <source>
        <dbReference type="Pfam" id="PF01551"/>
    </source>
</evidence>
<dbReference type="InterPro" id="IPR011055">
    <property type="entry name" value="Dup_hybrid_motif"/>
</dbReference>
<dbReference type="Pfam" id="PF01551">
    <property type="entry name" value="Peptidase_M23"/>
    <property type="match status" value="1"/>
</dbReference>
<keyword evidence="1" id="KW-0812">Transmembrane</keyword>
<dbReference type="PANTHER" id="PTHR21666">
    <property type="entry name" value="PEPTIDASE-RELATED"/>
    <property type="match status" value="1"/>
</dbReference>
<dbReference type="InterPro" id="IPR016047">
    <property type="entry name" value="M23ase_b-sheet_dom"/>
</dbReference>
<dbReference type="Proteomes" id="UP000037507">
    <property type="component" value="Unassembled WGS sequence"/>
</dbReference>
<dbReference type="InterPro" id="IPR050570">
    <property type="entry name" value="Cell_wall_metabolism_enzyme"/>
</dbReference>
<dbReference type="Gene3D" id="2.70.70.10">
    <property type="entry name" value="Glucose Permease (Domain IIA)"/>
    <property type="match status" value="1"/>
</dbReference>
<dbReference type="CDD" id="cd12797">
    <property type="entry name" value="M23_peptidase"/>
    <property type="match status" value="1"/>
</dbReference>
<evidence type="ECO:0000313" key="3">
    <source>
        <dbReference type="EMBL" id="PVE43629.1"/>
    </source>
</evidence>
<dbReference type="GO" id="GO:0004222">
    <property type="term" value="F:metalloendopeptidase activity"/>
    <property type="evidence" value="ECO:0007669"/>
    <property type="project" value="TreeGrafter"/>
</dbReference>
<comment type="caution">
    <text evidence="3">The sequence shown here is derived from an EMBL/GenBank/DDBJ whole genome shotgun (WGS) entry which is preliminary data.</text>
</comment>
<accession>A0A2T7UG10</accession>
<sequence length="331" mass="35646">MIEVCNAQQGVPATGVFMQLIWVSAPTAKVVTLSITGRTVLVGVLALSTLLVALGVLFHFVGLRVAVEYAPELATRMGGVTSQGEQDKVEAAYRAKLEEINQQWGAVSERLEQLESSKNELLVRLGVARLLGAPTDKKTLSQDGRGGPLKLLPLWGSTHAQPLSEQMAHASQKLQQFEQSMAQTQTQWQKDAERFDKLPTALPLSNDFMLTSSFGVRPDPMTHLPSMHEGIDFVAPVGTPIQATANGVVLRSERAGAYGILVEVAHADGFVTRYAHLKAATVQEGAVVQRGDTVGLLGNTGRSTGPHLHYEVIYKGQAMHPAKALAAWAKQ</sequence>
<keyword evidence="4" id="KW-1185">Reference proteome</keyword>
<dbReference type="PANTHER" id="PTHR21666:SF270">
    <property type="entry name" value="MUREIN HYDROLASE ACTIVATOR ENVC"/>
    <property type="match status" value="1"/>
</dbReference>
<feature type="transmembrane region" description="Helical" evidence="1">
    <location>
        <begin position="40"/>
        <end position="67"/>
    </location>
</feature>
<keyword evidence="1" id="KW-0472">Membrane</keyword>
<name>A0A2T7UG10_9BURK</name>
<gene>
    <name evidence="3" type="ORF">H663_006450</name>
</gene>
<dbReference type="SUPFAM" id="SSF51261">
    <property type="entry name" value="Duplicated hybrid motif"/>
    <property type="match status" value="1"/>
</dbReference>
<proteinExistence type="predicted"/>
<dbReference type="EMBL" id="LFYT02000005">
    <property type="protein sequence ID" value="PVE43629.1"/>
    <property type="molecule type" value="Genomic_DNA"/>
</dbReference>
<evidence type="ECO:0000256" key="1">
    <source>
        <dbReference type="SAM" id="Phobius"/>
    </source>
</evidence>
<evidence type="ECO:0000313" key="4">
    <source>
        <dbReference type="Proteomes" id="UP000037507"/>
    </source>
</evidence>
<keyword evidence="1" id="KW-1133">Transmembrane helix</keyword>